<dbReference type="OrthoDB" id="3192968at2"/>
<dbReference type="EMBL" id="CP041730">
    <property type="protein sequence ID" value="QDQ26423.1"/>
    <property type="molecule type" value="Genomic_DNA"/>
</dbReference>
<dbReference type="Proteomes" id="UP000317550">
    <property type="component" value="Chromosome"/>
</dbReference>
<dbReference type="InterPro" id="IPR036271">
    <property type="entry name" value="Tet_transcr_reg_TetR-rel_C_sf"/>
</dbReference>
<keyword evidence="2 4" id="KW-0238">DNA-binding</keyword>
<dbReference type="Pfam" id="PF16859">
    <property type="entry name" value="TetR_C_11"/>
    <property type="match status" value="1"/>
</dbReference>
<feature type="domain" description="HTH tetR-type" evidence="5">
    <location>
        <begin position="28"/>
        <end position="88"/>
    </location>
</feature>
<organism evidence="6 7">
    <name type="scientific">Chitinimonas arctica</name>
    <dbReference type="NCBI Taxonomy" id="2594795"/>
    <lineage>
        <taxon>Bacteria</taxon>
        <taxon>Pseudomonadati</taxon>
        <taxon>Pseudomonadota</taxon>
        <taxon>Betaproteobacteria</taxon>
        <taxon>Neisseriales</taxon>
        <taxon>Chitinibacteraceae</taxon>
        <taxon>Chitinimonas</taxon>
    </lineage>
</organism>
<sequence>MKSTKPPSDPAACCAVLDTVARWTRRKDARPGEILDAALDLFVARGFAATKVEDIARAAGVTAGTIYRYFANKEEILKAVIRESFAPALLEGEALLANFEGSAAELLTQVIRTWWQLNGATRLSGIPKLMIAESNNFPELARFHREEVIARGEALIGRALQYGIDRGEFRPQPVELAVKVVTAPVVMAMVWKHTDVCGNDGIDLDRYLDIVIETLIHGLGVRPGTNS</sequence>
<evidence type="ECO:0000256" key="2">
    <source>
        <dbReference type="ARBA" id="ARBA00023125"/>
    </source>
</evidence>
<dbReference type="InterPro" id="IPR009057">
    <property type="entry name" value="Homeodomain-like_sf"/>
</dbReference>
<dbReference type="InterPro" id="IPR001647">
    <property type="entry name" value="HTH_TetR"/>
</dbReference>
<dbReference type="Gene3D" id="1.10.10.60">
    <property type="entry name" value="Homeodomain-like"/>
    <property type="match status" value="1"/>
</dbReference>
<feature type="DNA-binding region" description="H-T-H motif" evidence="4">
    <location>
        <begin position="51"/>
        <end position="70"/>
    </location>
</feature>
<keyword evidence="7" id="KW-1185">Reference proteome</keyword>
<evidence type="ECO:0000313" key="6">
    <source>
        <dbReference type="EMBL" id="QDQ26423.1"/>
    </source>
</evidence>
<name>A0A516SE61_9NEIS</name>
<protein>
    <submittedName>
        <fullName evidence="6">TetR/AcrR family transcriptional regulator</fullName>
    </submittedName>
</protein>
<evidence type="ECO:0000259" key="5">
    <source>
        <dbReference type="PROSITE" id="PS50977"/>
    </source>
</evidence>
<dbReference type="PANTHER" id="PTHR30055:SF223">
    <property type="entry name" value="HTH-TYPE TRANSCRIPTIONAL REGULATOR UIDR"/>
    <property type="match status" value="1"/>
</dbReference>
<keyword evidence="1" id="KW-0805">Transcription regulation</keyword>
<evidence type="ECO:0000256" key="3">
    <source>
        <dbReference type="ARBA" id="ARBA00023163"/>
    </source>
</evidence>
<evidence type="ECO:0000313" key="7">
    <source>
        <dbReference type="Proteomes" id="UP000317550"/>
    </source>
</evidence>
<dbReference type="SUPFAM" id="SSF48498">
    <property type="entry name" value="Tetracyclin repressor-like, C-terminal domain"/>
    <property type="match status" value="1"/>
</dbReference>
<gene>
    <name evidence="6" type="ORF">FNU76_08625</name>
</gene>
<dbReference type="PANTHER" id="PTHR30055">
    <property type="entry name" value="HTH-TYPE TRANSCRIPTIONAL REGULATOR RUTR"/>
    <property type="match status" value="1"/>
</dbReference>
<dbReference type="PRINTS" id="PR00455">
    <property type="entry name" value="HTHTETR"/>
</dbReference>
<dbReference type="InterPro" id="IPR050109">
    <property type="entry name" value="HTH-type_TetR-like_transc_reg"/>
</dbReference>
<dbReference type="RefSeq" id="WP_144277817.1">
    <property type="nucleotide sequence ID" value="NZ_CP041730.1"/>
</dbReference>
<dbReference type="Gene3D" id="1.10.357.10">
    <property type="entry name" value="Tetracycline Repressor, domain 2"/>
    <property type="match status" value="1"/>
</dbReference>
<dbReference type="AlphaFoldDB" id="A0A516SE61"/>
<dbReference type="KEGG" id="cari:FNU76_08625"/>
<evidence type="ECO:0000256" key="1">
    <source>
        <dbReference type="ARBA" id="ARBA00023015"/>
    </source>
</evidence>
<accession>A0A516SE61</accession>
<proteinExistence type="predicted"/>
<reference evidence="7" key="1">
    <citation type="submission" date="2019-07" db="EMBL/GenBank/DDBJ databases">
        <title>Chitinimonas sp. nov., isolated from Ny-Alesund, arctica soil.</title>
        <authorList>
            <person name="Xu Q."/>
            <person name="Peng F."/>
        </authorList>
    </citation>
    <scope>NUCLEOTIDE SEQUENCE [LARGE SCALE GENOMIC DNA]</scope>
    <source>
        <strain evidence="7">R3-44</strain>
    </source>
</reference>
<evidence type="ECO:0000256" key="4">
    <source>
        <dbReference type="PROSITE-ProRule" id="PRU00335"/>
    </source>
</evidence>
<dbReference type="InterPro" id="IPR011075">
    <property type="entry name" value="TetR_C"/>
</dbReference>
<keyword evidence="3" id="KW-0804">Transcription</keyword>
<dbReference type="PROSITE" id="PS50977">
    <property type="entry name" value="HTH_TETR_2"/>
    <property type="match status" value="1"/>
</dbReference>
<dbReference type="GO" id="GO:0000976">
    <property type="term" value="F:transcription cis-regulatory region binding"/>
    <property type="evidence" value="ECO:0007669"/>
    <property type="project" value="TreeGrafter"/>
</dbReference>
<dbReference type="SUPFAM" id="SSF46689">
    <property type="entry name" value="Homeodomain-like"/>
    <property type="match status" value="1"/>
</dbReference>
<dbReference type="Pfam" id="PF00440">
    <property type="entry name" value="TetR_N"/>
    <property type="match status" value="1"/>
</dbReference>
<dbReference type="GO" id="GO:0003700">
    <property type="term" value="F:DNA-binding transcription factor activity"/>
    <property type="evidence" value="ECO:0007669"/>
    <property type="project" value="TreeGrafter"/>
</dbReference>